<keyword evidence="8" id="KW-0863">Zinc-finger</keyword>
<dbReference type="SMART" id="SM00647">
    <property type="entry name" value="IBR"/>
    <property type="match status" value="1"/>
</dbReference>
<protein>
    <recommendedName>
        <fullName evidence="4">RBR-type E3 ubiquitin transferase</fullName>
        <ecNumber evidence="4">2.3.2.31</ecNumber>
    </recommendedName>
</protein>
<dbReference type="GO" id="GO:0061630">
    <property type="term" value="F:ubiquitin protein ligase activity"/>
    <property type="evidence" value="ECO:0007669"/>
    <property type="project" value="UniProtKB-EC"/>
</dbReference>
<dbReference type="AlphaFoldDB" id="A0A6A3CBZ2"/>
<comment type="pathway">
    <text evidence="3">Protein modification; protein ubiquitination.</text>
</comment>
<dbReference type="GO" id="GO:0008270">
    <property type="term" value="F:zinc ion binding"/>
    <property type="evidence" value="ECO:0007669"/>
    <property type="project" value="UniProtKB-KW"/>
</dbReference>
<keyword evidence="10" id="KW-0862">Zinc</keyword>
<evidence type="ECO:0000256" key="6">
    <source>
        <dbReference type="ARBA" id="ARBA00022723"/>
    </source>
</evidence>
<evidence type="ECO:0000256" key="3">
    <source>
        <dbReference type="ARBA" id="ARBA00004906"/>
    </source>
</evidence>
<evidence type="ECO:0000313" key="13">
    <source>
        <dbReference type="Proteomes" id="UP000436088"/>
    </source>
</evidence>
<reference evidence="12" key="1">
    <citation type="submission" date="2019-09" db="EMBL/GenBank/DDBJ databases">
        <title>Draft genome information of white flower Hibiscus syriacus.</title>
        <authorList>
            <person name="Kim Y.-M."/>
        </authorList>
    </citation>
    <scope>NUCLEOTIDE SEQUENCE [LARGE SCALE GENOMIC DNA]</scope>
    <source>
        <strain evidence="12">YM2019G1</strain>
    </source>
</reference>
<evidence type="ECO:0000313" key="12">
    <source>
        <dbReference type="EMBL" id="KAE8726177.1"/>
    </source>
</evidence>
<dbReference type="Pfam" id="PF01485">
    <property type="entry name" value="IBR"/>
    <property type="match status" value="1"/>
</dbReference>
<sequence length="315" mass="36431">MLGSYAIESTRDRHAVSGSVSPDVDVPFIRSYNDKKFHENFLKNLHECPICLSEHAGIELIRLPFQHFFCWKCMGTYSNMHLSEATITKLQCPEANCGGMVPPGLLKRLLGDEGYERWESLMLQKTLDSMSDVAYCPRCQTPCIEDEEQHAQCSKCFFSFCTLCRERRHVGIACMTPEIKLRVLQERHSSSQLNQEKKRKEREMINELLSMKEIIAIDGYDHFRDGACELFPQEMIRHWEERMNAWQVLGQVHAQLFANRGLPCPNCCQFNAKVGNNIHIFCWACRMHCCYLCKKIVRRSAQHYGPKGCKQHSQG</sequence>
<name>A0A6A3CBZ2_HIBSY</name>
<organism evidence="12 13">
    <name type="scientific">Hibiscus syriacus</name>
    <name type="common">Rose of Sharon</name>
    <dbReference type="NCBI Taxonomy" id="106335"/>
    <lineage>
        <taxon>Eukaryota</taxon>
        <taxon>Viridiplantae</taxon>
        <taxon>Streptophyta</taxon>
        <taxon>Embryophyta</taxon>
        <taxon>Tracheophyta</taxon>
        <taxon>Spermatophyta</taxon>
        <taxon>Magnoliopsida</taxon>
        <taxon>eudicotyledons</taxon>
        <taxon>Gunneridae</taxon>
        <taxon>Pentapetalae</taxon>
        <taxon>rosids</taxon>
        <taxon>malvids</taxon>
        <taxon>Malvales</taxon>
        <taxon>Malvaceae</taxon>
        <taxon>Malvoideae</taxon>
        <taxon>Hibiscus</taxon>
    </lineage>
</organism>
<dbReference type="GO" id="GO:0016567">
    <property type="term" value="P:protein ubiquitination"/>
    <property type="evidence" value="ECO:0007669"/>
    <property type="project" value="UniProtKB-UniPathway"/>
</dbReference>
<dbReference type="PROSITE" id="PS51873">
    <property type="entry name" value="TRIAD"/>
    <property type="match status" value="1"/>
</dbReference>
<dbReference type="FunFam" id="3.30.40.10:FF:000358">
    <property type="entry name" value="RBR-type E3 ubiquitin transferase"/>
    <property type="match status" value="1"/>
</dbReference>
<keyword evidence="9" id="KW-0833">Ubl conjugation pathway</keyword>
<dbReference type="InterPro" id="IPR044066">
    <property type="entry name" value="TRIAD_supradom"/>
</dbReference>
<comment type="caution">
    <text evidence="12">The sequence shown here is derived from an EMBL/GenBank/DDBJ whole genome shotgun (WGS) entry which is preliminary data.</text>
</comment>
<dbReference type="InterPro" id="IPR002867">
    <property type="entry name" value="IBR_dom"/>
</dbReference>
<evidence type="ECO:0000256" key="5">
    <source>
        <dbReference type="ARBA" id="ARBA00022679"/>
    </source>
</evidence>
<evidence type="ECO:0000256" key="10">
    <source>
        <dbReference type="ARBA" id="ARBA00022833"/>
    </source>
</evidence>
<keyword evidence="7" id="KW-0677">Repeat</keyword>
<dbReference type="CDD" id="cd20341">
    <property type="entry name" value="BRcat_RBR_RNF14"/>
    <property type="match status" value="1"/>
</dbReference>
<comment type="catalytic activity">
    <reaction evidence="1">
        <text>[E2 ubiquitin-conjugating enzyme]-S-ubiquitinyl-L-cysteine + [acceptor protein]-L-lysine = [E2 ubiquitin-conjugating enzyme]-L-cysteine + [acceptor protein]-N(6)-ubiquitinyl-L-lysine.</text>
        <dbReference type="EC" id="2.3.2.31"/>
    </reaction>
</comment>
<dbReference type="PANTHER" id="PTHR11685">
    <property type="entry name" value="RBR FAMILY RING FINGER AND IBR DOMAIN-CONTAINING"/>
    <property type="match status" value="1"/>
</dbReference>
<comment type="cofactor">
    <cofactor evidence="2">
        <name>Zn(2+)</name>
        <dbReference type="ChEBI" id="CHEBI:29105"/>
    </cofactor>
</comment>
<dbReference type="Gene3D" id="3.30.40.10">
    <property type="entry name" value="Zinc/RING finger domain, C3HC4 (zinc finger)"/>
    <property type="match status" value="1"/>
</dbReference>
<evidence type="ECO:0000256" key="8">
    <source>
        <dbReference type="ARBA" id="ARBA00022771"/>
    </source>
</evidence>
<dbReference type="EMBL" id="VEPZ02000383">
    <property type="protein sequence ID" value="KAE8726177.1"/>
    <property type="molecule type" value="Genomic_DNA"/>
</dbReference>
<dbReference type="InterPro" id="IPR013083">
    <property type="entry name" value="Znf_RING/FYVE/PHD"/>
</dbReference>
<evidence type="ECO:0000256" key="4">
    <source>
        <dbReference type="ARBA" id="ARBA00012251"/>
    </source>
</evidence>
<evidence type="ECO:0000256" key="9">
    <source>
        <dbReference type="ARBA" id="ARBA00022786"/>
    </source>
</evidence>
<evidence type="ECO:0000256" key="7">
    <source>
        <dbReference type="ARBA" id="ARBA00022737"/>
    </source>
</evidence>
<dbReference type="InterPro" id="IPR031127">
    <property type="entry name" value="E3_UB_ligase_RBR"/>
</dbReference>
<proteinExistence type="predicted"/>
<dbReference type="Proteomes" id="UP000436088">
    <property type="component" value="Unassembled WGS sequence"/>
</dbReference>
<gene>
    <name evidence="12" type="ORF">F3Y22_tig00007361pilonHSYRG00008</name>
</gene>
<keyword evidence="13" id="KW-1185">Reference proteome</keyword>
<feature type="domain" description="RING-type" evidence="11">
    <location>
        <begin position="44"/>
        <end position="313"/>
    </location>
</feature>
<dbReference type="UniPathway" id="UPA00143"/>
<keyword evidence="5" id="KW-0808">Transferase</keyword>
<evidence type="ECO:0000256" key="1">
    <source>
        <dbReference type="ARBA" id="ARBA00001798"/>
    </source>
</evidence>
<dbReference type="EC" id="2.3.2.31" evidence="4"/>
<evidence type="ECO:0000259" key="11">
    <source>
        <dbReference type="PROSITE" id="PS51873"/>
    </source>
</evidence>
<dbReference type="SUPFAM" id="SSF57850">
    <property type="entry name" value="RING/U-box"/>
    <property type="match status" value="3"/>
</dbReference>
<evidence type="ECO:0000256" key="2">
    <source>
        <dbReference type="ARBA" id="ARBA00001947"/>
    </source>
</evidence>
<keyword evidence="6" id="KW-0479">Metal-binding</keyword>
<accession>A0A6A3CBZ2</accession>